<dbReference type="PROSITE" id="PS52029">
    <property type="entry name" value="LD_TPASE"/>
    <property type="match status" value="1"/>
</dbReference>
<proteinExistence type="inferred from homology"/>
<evidence type="ECO:0000256" key="7">
    <source>
        <dbReference type="PROSITE-ProRule" id="PRU01373"/>
    </source>
</evidence>
<keyword evidence="6 7" id="KW-0961">Cell wall biogenesis/degradation</keyword>
<keyword evidence="4 7" id="KW-0133">Cell shape</keyword>
<feature type="signal peptide" evidence="9">
    <location>
        <begin position="1"/>
        <end position="23"/>
    </location>
</feature>
<dbReference type="PANTHER" id="PTHR30582">
    <property type="entry name" value="L,D-TRANSPEPTIDASE"/>
    <property type="match status" value="1"/>
</dbReference>
<sequence length="213" mass="23106">MRAPFLPLLSCILLAAFTASASAEVRIDVDKSSQRMSVTVDGQPRYTWPVSTGVSGYDTPSGSYKPFRMEPNHFSREFDNAPMPHAVFFTQIGHAIHGTNQVRSLGRAASHGCVRLSPGNAATLYSLIKAHGMANTRITLEGDVPAAVAGGGRDPGYRAVRQRRSYDDDGDVMTAGMQSGRSAGYRSAPQPRQHSYDPFGGGEYDRRDVFGDY</sequence>
<dbReference type="GO" id="GO:0005576">
    <property type="term" value="C:extracellular region"/>
    <property type="evidence" value="ECO:0007669"/>
    <property type="project" value="TreeGrafter"/>
</dbReference>
<evidence type="ECO:0000313" key="11">
    <source>
        <dbReference type="EMBL" id="GLS43082.1"/>
    </source>
</evidence>
<dbReference type="GO" id="GO:0016740">
    <property type="term" value="F:transferase activity"/>
    <property type="evidence" value="ECO:0007669"/>
    <property type="project" value="UniProtKB-KW"/>
</dbReference>
<dbReference type="InterPro" id="IPR005490">
    <property type="entry name" value="LD_TPept_cat_dom"/>
</dbReference>
<dbReference type="Pfam" id="PF03734">
    <property type="entry name" value="YkuD"/>
    <property type="match status" value="1"/>
</dbReference>
<dbReference type="PANTHER" id="PTHR30582:SF2">
    <property type="entry name" value="L,D-TRANSPEPTIDASE YCIB-RELATED"/>
    <property type="match status" value="1"/>
</dbReference>
<evidence type="ECO:0000313" key="14">
    <source>
        <dbReference type="Proteomes" id="UP001156881"/>
    </source>
</evidence>
<reference evidence="11" key="4">
    <citation type="submission" date="2023-01" db="EMBL/GenBank/DDBJ databases">
        <title>Draft genome sequence of Methylobacterium brachythecii strain NBRC 107710.</title>
        <authorList>
            <person name="Sun Q."/>
            <person name="Mori K."/>
        </authorList>
    </citation>
    <scope>NUCLEOTIDE SEQUENCE</scope>
    <source>
        <strain evidence="11">NBRC 107710</strain>
    </source>
</reference>
<organism evidence="12 13">
    <name type="scientific">Methylobacterium brachythecii</name>
    <dbReference type="NCBI Taxonomy" id="1176177"/>
    <lineage>
        <taxon>Bacteria</taxon>
        <taxon>Pseudomonadati</taxon>
        <taxon>Pseudomonadota</taxon>
        <taxon>Alphaproteobacteria</taxon>
        <taxon>Hyphomicrobiales</taxon>
        <taxon>Methylobacteriaceae</taxon>
        <taxon>Methylobacterium</taxon>
    </lineage>
</organism>
<feature type="domain" description="L,D-TPase catalytic" evidence="10">
    <location>
        <begin position="25"/>
        <end position="141"/>
    </location>
</feature>
<evidence type="ECO:0000259" key="10">
    <source>
        <dbReference type="PROSITE" id="PS52029"/>
    </source>
</evidence>
<gene>
    <name evidence="11" type="ORF">GCM10007884_10670</name>
    <name evidence="12" type="ORF">GGR33_000996</name>
</gene>
<evidence type="ECO:0000256" key="2">
    <source>
        <dbReference type="ARBA" id="ARBA00005992"/>
    </source>
</evidence>
<keyword evidence="9" id="KW-0732">Signal</keyword>
<evidence type="ECO:0000256" key="6">
    <source>
        <dbReference type="ARBA" id="ARBA00023316"/>
    </source>
</evidence>
<dbReference type="UniPathway" id="UPA00219"/>
<feature type="active site" description="Nucleophile" evidence="7">
    <location>
        <position position="113"/>
    </location>
</feature>
<evidence type="ECO:0000256" key="5">
    <source>
        <dbReference type="ARBA" id="ARBA00022984"/>
    </source>
</evidence>
<feature type="chain" id="PRO_5031478147" description="L,D-TPase catalytic domain-containing protein" evidence="9">
    <location>
        <begin position="24"/>
        <end position="213"/>
    </location>
</feature>
<dbReference type="AlphaFoldDB" id="A0A7W6ADW8"/>
<dbReference type="GO" id="GO:0018104">
    <property type="term" value="P:peptidoglycan-protein cross-linking"/>
    <property type="evidence" value="ECO:0007669"/>
    <property type="project" value="TreeGrafter"/>
</dbReference>
<dbReference type="InterPro" id="IPR050979">
    <property type="entry name" value="LD-transpeptidase"/>
</dbReference>
<evidence type="ECO:0000256" key="4">
    <source>
        <dbReference type="ARBA" id="ARBA00022960"/>
    </source>
</evidence>
<comment type="caution">
    <text evidence="12">The sequence shown here is derived from an EMBL/GenBank/DDBJ whole genome shotgun (WGS) entry which is preliminary data.</text>
</comment>
<feature type="region of interest" description="Disordered" evidence="8">
    <location>
        <begin position="162"/>
        <end position="205"/>
    </location>
</feature>
<name>A0A7W6ADW8_9HYPH</name>
<dbReference type="InterPro" id="IPR038063">
    <property type="entry name" value="Transpep_catalytic_dom"/>
</dbReference>
<accession>A0A7W6ADW8</accession>
<dbReference type="EMBL" id="BSPG01000003">
    <property type="protein sequence ID" value="GLS43082.1"/>
    <property type="molecule type" value="Genomic_DNA"/>
</dbReference>
<dbReference type="Gene3D" id="2.40.440.10">
    <property type="entry name" value="L,D-transpeptidase catalytic domain-like"/>
    <property type="match status" value="1"/>
</dbReference>
<keyword evidence="14" id="KW-1185">Reference proteome</keyword>
<evidence type="ECO:0000256" key="8">
    <source>
        <dbReference type="SAM" id="MobiDB-lite"/>
    </source>
</evidence>
<dbReference type="Proteomes" id="UP000517759">
    <property type="component" value="Unassembled WGS sequence"/>
</dbReference>
<dbReference type="RefSeq" id="WP_183502534.1">
    <property type="nucleotide sequence ID" value="NZ_BSPG01000003.1"/>
</dbReference>
<dbReference type="EMBL" id="JACIDN010000002">
    <property type="protein sequence ID" value="MBB3901510.1"/>
    <property type="molecule type" value="Genomic_DNA"/>
</dbReference>
<dbReference type="GO" id="GO:0071555">
    <property type="term" value="P:cell wall organization"/>
    <property type="evidence" value="ECO:0007669"/>
    <property type="project" value="UniProtKB-UniRule"/>
</dbReference>
<comment type="pathway">
    <text evidence="1 7">Cell wall biogenesis; peptidoglycan biosynthesis.</text>
</comment>
<evidence type="ECO:0000313" key="13">
    <source>
        <dbReference type="Proteomes" id="UP000517759"/>
    </source>
</evidence>
<comment type="similarity">
    <text evidence="2">Belongs to the YkuD family.</text>
</comment>
<protein>
    <recommendedName>
        <fullName evidence="10">L,D-TPase catalytic domain-containing protein</fullName>
    </recommendedName>
</protein>
<reference evidence="11" key="1">
    <citation type="journal article" date="2014" name="Int. J. Syst. Evol. Microbiol.">
        <title>Complete genome of a new Firmicutes species belonging to the dominant human colonic microbiota ('Ruminococcus bicirculans') reveals two chromosomes and a selective capacity to utilize plant glucans.</title>
        <authorList>
            <consortium name="NISC Comparative Sequencing Program"/>
            <person name="Wegmann U."/>
            <person name="Louis P."/>
            <person name="Goesmann A."/>
            <person name="Henrissat B."/>
            <person name="Duncan S.H."/>
            <person name="Flint H.J."/>
        </authorList>
    </citation>
    <scope>NUCLEOTIDE SEQUENCE</scope>
    <source>
        <strain evidence="11">NBRC 107710</strain>
    </source>
</reference>
<feature type="active site" description="Proton donor/acceptor" evidence="7">
    <location>
        <position position="97"/>
    </location>
</feature>
<evidence type="ECO:0000256" key="9">
    <source>
        <dbReference type="SAM" id="SignalP"/>
    </source>
</evidence>
<keyword evidence="3" id="KW-0808">Transferase</keyword>
<evidence type="ECO:0000256" key="3">
    <source>
        <dbReference type="ARBA" id="ARBA00022679"/>
    </source>
</evidence>
<keyword evidence="5 7" id="KW-0573">Peptidoglycan synthesis</keyword>
<dbReference type="Proteomes" id="UP001156881">
    <property type="component" value="Unassembled WGS sequence"/>
</dbReference>
<evidence type="ECO:0000256" key="1">
    <source>
        <dbReference type="ARBA" id="ARBA00004752"/>
    </source>
</evidence>
<dbReference type="GO" id="GO:0071972">
    <property type="term" value="F:peptidoglycan L,D-transpeptidase activity"/>
    <property type="evidence" value="ECO:0007669"/>
    <property type="project" value="TreeGrafter"/>
</dbReference>
<dbReference type="SUPFAM" id="SSF141523">
    <property type="entry name" value="L,D-transpeptidase catalytic domain-like"/>
    <property type="match status" value="1"/>
</dbReference>
<reference evidence="14" key="2">
    <citation type="journal article" date="2019" name="Int. J. Syst. Evol. Microbiol.">
        <title>The Global Catalogue of Microorganisms (GCM) 10K type strain sequencing project: providing services to taxonomists for standard genome sequencing and annotation.</title>
        <authorList>
            <consortium name="The Broad Institute Genomics Platform"/>
            <consortium name="The Broad Institute Genome Sequencing Center for Infectious Disease"/>
            <person name="Wu L."/>
            <person name="Ma J."/>
        </authorList>
    </citation>
    <scope>NUCLEOTIDE SEQUENCE [LARGE SCALE GENOMIC DNA]</scope>
    <source>
        <strain evidence="14">NBRC 107710</strain>
    </source>
</reference>
<reference evidence="12 13" key="3">
    <citation type="submission" date="2020-08" db="EMBL/GenBank/DDBJ databases">
        <title>Genomic Encyclopedia of Type Strains, Phase IV (KMG-IV): sequencing the most valuable type-strain genomes for metagenomic binning, comparative biology and taxonomic classification.</title>
        <authorList>
            <person name="Goeker M."/>
        </authorList>
    </citation>
    <scope>NUCLEOTIDE SEQUENCE [LARGE SCALE GENOMIC DNA]</scope>
    <source>
        <strain evidence="12 13">DSM 24105</strain>
    </source>
</reference>
<dbReference type="GO" id="GO:0008360">
    <property type="term" value="P:regulation of cell shape"/>
    <property type="evidence" value="ECO:0007669"/>
    <property type="project" value="UniProtKB-UniRule"/>
</dbReference>
<dbReference type="CDD" id="cd16913">
    <property type="entry name" value="YkuD_like"/>
    <property type="match status" value="1"/>
</dbReference>
<evidence type="ECO:0000313" key="12">
    <source>
        <dbReference type="EMBL" id="MBB3901510.1"/>
    </source>
</evidence>